<dbReference type="InterPro" id="IPR016039">
    <property type="entry name" value="Thiolase-like"/>
</dbReference>
<dbReference type="PANTHER" id="PTHR42689">
    <property type="entry name" value="ACETYL-COA ACYLTRANSFERASE FADA2 (3-KETOACYL-COA THIOLASE) (BETA-KETOTHIOLASE)-RELATED"/>
    <property type="match status" value="1"/>
</dbReference>
<dbReference type="Gene3D" id="3.40.47.10">
    <property type="match status" value="1"/>
</dbReference>
<evidence type="ECO:0000256" key="2">
    <source>
        <dbReference type="ARBA" id="ARBA00022679"/>
    </source>
</evidence>
<feature type="compositionally biased region" description="Low complexity" evidence="5">
    <location>
        <begin position="64"/>
        <end position="81"/>
    </location>
</feature>
<dbReference type="CDD" id="cd00751">
    <property type="entry name" value="thiolase"/>
    <property type="match status" value="1"/>
</dbReference>
<dbReference type="Pfam" id="PF02803">
    <property type="entry name" value="Thiolase_C"/>
    <property type="match status" value="1"/>
</dbReference>
<organism evidence="8 9">
    <name type="scientific">Psychrobacter nivimaris</name>
    <dbReference type="NCBI Taxonomy" id="281738"/>
    <lineage>
        <taxon>Bacteria</taxon>
        <taxon>Pseudomonadati</taxon>
        <taxon>Pseudomonadota</taxon>
        <taxon>Gammaproteobacteria</taxon>
        <taxon>Moraxellales</taxon>
        <taxon>Moraxellaceae</taxon>
        <taxon>Psychrobacter</taxon>
    </lineage>
</organism>
<dbReference type="EMBL" id="VZIZ01000002">
    <property type="protein sequence ID" value="KAF0570137.1"/>
    <property type="molecule type" value="Genomic_DNA"/>
</dbReference>
<sequence length="509" mass="53914">MSNKNNHPDSPVVESTVVKATDTKSDTAKKENAAKSTSTKDNSAKDTSAKETASKKVVDDKVETTAAKKPAPAKKASSTKPASNLNRVAILGGNRIPFARSNGSYADVSNTDMLTAALDGLVERYNLQGETVGEVVSGAVMKLSRDINLTREATLNTALNPHTPTYDISQACGTGLQATFASANKIALGLIDSAITGGVDTTSDAPIAVGDGLRKVLIKLGAAKDNKQRLKALMGLNPKDLIDSPQNGEPRTGLSMGDHQAITTLEWNISREAQDELAFNSHQNLARAYDEGFFDDLITPYKGLTRDNNLRPDTTLEKLGKLKPVFGRKNANPTMTAANSTPLTDGASCVLLGTDEWAKEHGLKPLAYIVHQETAAVDFIGKSGTTEGLLMAPAYAVPRMLERAGLTLQDFDFYEIHEAFASQVLSTLAAWEDEKFCEERLGLDSPLGSIDRSKLNVNGSSLAAGHPFAATGGRILATAAKLLDQKGSGRALISICAAGGQGVTCILEK</sequence>
<gene>
    <name evidence="8" type="ORF">FQV37_1038</name>
</gene>
<dbReference type="SUPFAM" id="SSF53901">
    <property type="entry name" value="Thiolase-like"/>
    <property type="match status" value="2"/>
</dbReference>
<dbReference type="AlphaFoldDB" id="A0A6N7C5P4"/>
<dbReference type="Pfam" id="PF00108">
    <property type="entry name" value="Thiolase_N"/>
    <property type="match status" value="1"/>
</dbReference>
<dbReference type="InterPro" id="IPR020616">
    <property type="entry name" value="Thiolase_N"/>
</dbReference>
<keyword evidence="9" id="KW-1185">Reference proteome</keyword>
<feature type="region of interest" description="Disordered" evidence="5">
    <location>
        <begin position="1"/>
        <end position="81"/>
    </location>
</feature>
<dbReference type="NCBIfam" id="NF006740">
    <property type="entry name" value="PRK09268.1"/>
    <property type="match status" value="1"/>
</dbReference>
<evidence type="ECO:0000259" key="6">
    <source>
        <dbReference type="Pfam" id="PF00108"/>
    </source>
</evidence>
<dbReference type="InterPro" id="IPR020617">
    <property type="entry name" value="Thiolase_C"/>
</dbReference>
<comment type="similarity">
    <text evidence="1 4">Belongs to the thiolase-like superfamily. Thiolase family.</text>
</comment>
<proteinExistence type="inferred from homology"/>
<evidence type="ECO:0000256" key="5">
    <source>
        <dbReference type="SAM" id="MobiDB-lite"/>
    </source>
</evidence>
<feature type="domain" description="Thiolase C-terminal" evidence="7">
    <location>
        <begin position="365"/>
        <end position="509"/>
    </location>
</feature>
<keyword evidence="3 4" id="KW-0012">Acyltransferase</keyword>
<reference evidence="8 9" key="1">
    <citation type="submission" date="2019-09" db="EMBL/GenBank/DDBJ databases">
        <title>Draft genome sequence of Psychrobacter nivimaris LAMA 639, in search for biotechnological relevant genes.</title>
        <authorList>
            <person name="Lima A.O.S."/>
            <person name="Staloch B.E.K."/>
            <person name="Freitas R.C."/>
            <person name="Niero H."/>
            <person name="Silva M.A.C."/>
        </authorList>
    </citation>
    <scope>NUCLEOTIDE SEQUENCE [LARGE SCALE GENOMIC DNA]</scope>
    <source>
        <strain evidence="8 9">LAMA 639</strain>
    </source>
</reference>
<evidence type="ECO:0000256" key="3">
    <source>
        <dbReference type="ARBA" id="ARBA00023315"/>
    </source>
</evidence>
<dbReference type="InterPro" id="IPR002155">
    <property type="entry name" value="Thiolase"/>
</dbReference>
<protein>
    <submittedName>
        <fullName evidence="8">3-ketoacyl-CoA thiolase</fullName>
        <ecNumber evidence="8">2.3.1.16</ecNumber>
    </submittedName>
</protein>
<evidence type="ECO:0000313" key="8">
    <source>
        <dbReference type="EMBL" id="KAF0570137.1"/>
    </source>
</evidence>
<feature type="compositionally biased region" description="Basic and acidic residues" evidence="5">
    <location>
        <begin position="42"/>
        <end position="63"/>
    </location>
</feature>
<comment type="caution">
    <text evidence="8">The sequence shown here is derived from an EMBL/GenBank/DDBJ whole genome shotgun (WGS) entry which is preliminary data.</text>
</comment>
<evidence type="ECO:0000256" key="1">
    <source>
        <dbReference type="ARBA" id="ARBA00010982"/>
    </source>
</evidence>
<name>A0A6N7C5P4_9GAMM</name>
<dbReference type="NCBIfam" id="TIGR01930">
    <property type="entry name" value="AcCoA-C-Actrans"/>
    <property type="match status" value="1"/>
</dbReference>
<dbReference type="Proteomes" id="UP000471465">
    <property type="component" value="Unassembled WGS sequence"/>
</dbReference>
<feature type="compositionally biased region" description="Basic and acidic residues" evidence="5">
    <location>
        <begin position="21"/>
        <end position="33"/>
    </location>
</feature>
<dbReference type="GO" id="GO:0003988">
    <property type="term" value="F:acetyl-CoA C-acyltransferase activity"/>
    <property type="evidence" value="ECO:0007669"/>
    <property type="project" value="UniProtKB-EC"/>
</dbReference>
<evidence type="ECO:0000313" key="9">
    <source>
        <dbReference type="Proteomes" id="UP000471465"/>
    </source>
</evidence>
<dbReference type="PANTHER" id="PTHR42689:SF1">
    <property type="entry name" value="ACETYL-COA ACYLTRANSFERASE FADA2 (3-KETOACYL-COA THIOLASE) (BETA-KETOTHIOLASE)-RELATED"/>
    <property type="match status" value="1"/>
</dbReference>
<dbReference type="EC" id="2.3.1.16" evidence="8"/>
<accession>A0A6N7C5P4</accession>
<dbReference type="RefSeq" id="WP_160020877.1">
    <property type="nucleotide sequence ID" value="NZ_VZIZ01000002.1"/>
</dbReference>
<dbReference type="InterPro" id="IPR050521">
    <property type="entry name" value="3-ketoacyl-CoA_Thiolase"/>
</dbReference>
<evidence type="ECO:0000256" key="4">
    <source>
        <dbReference type="RuleBase" id="RU003557"/>
    </source>
</evidence>
<dbReference type="GO" id="GO:0005829">
    <property type="term" value="C:cytosol"/>
    <property type="evidence" value="ECO:0007669"/>
    <property type="project" value="TreeGrafter"/>
</dbReference>
<keyword evidence="2 4" id="KW-0808">Transferase</keyword>
<evidence type="ECO:0000259" key="7">
    <source>
        <dbReference type="Pfam" id="PF02803"/>
    </source>
</evidence>
<feature type="domain" description="Thiolase N-terminal" evidence="6">
    <location>
        <begin position="88"/>
        <end position="353"/>
    </location>
</feature>